<evidence type="ECO:0000313" key="2">
    <source>
        <dbReference type="Proteomes" id="UP000479051"/>
    </source>
</evidence>
<protein>
    <recommendedName>
        <fullName evidence="3">DNA primase</fullName>
    </recommendedName>
</protein>
<dbReference type="RefSeq" id="YP_009833509.1">
    <property type="nucleotide sequence ID" value="NC_048664.1"/>
</dbReference>
<evidence type="ECO:0008006" key="3">
    <source>
        <dbReference type="Google" id="ProtNLM"/>
    </source>
</evidence>
<sequence length="165" mass="18949">MFKKHLISRGFNPDEYHCWFSEDTLTVPLYCPNTGKFLGEQSYKPTSKRKYITHSTTYAFWGWETVPEDYSGICFITESVFKAVALQNVGFVSIAALGVNLPKGVKDLLPNKNSVKYFLIGDNDVQGKRESKRFNGFELVSPIDLDEMTDKDKLDFIRSNLEHFK</sequence>
<proteinExistence type="predicted"/>
<evidence type="ECO:0000313" key="1">
    <source>
        <dbReference type="EMBL" id="BBU72776.1"/>
    </source>
</evidence>
<reference evidence="1 2" key="1">
    <citation type="submission" date="2020-01" db="EMBL/GenBank/DDBJ databases">
        <title>Isolation, characterization and genomic analysis of a lytic bacteriophage vB_CsaP_009 infecting Cronobacter.</title>
        <authorList>
            <person name="Soleimani-Delfan A."/>
            <person name="Shahin K."/>
            <person name="Barazandeh M."/>
            <person name="Komijani M."/>
        </authorList>
    </citation>
    <scope>NUCLEOTIDE SEQUENCE [LARGE SCALE GENOMIC DNA]</scope>
</reference>
<dbReference type="Proteomes" id="UP000479051">
    <property type="component" value="Segment"/>
</dbReference>
<keyword evidence="2" id="KW-1185">Reference proteome</keyword>
<dbReference type="GeneID" id="55603564"/>
<organism evidence="1 2">
    <name type="scientific">Cronobacter phage vB_CsaP_009</name>
    <dbReference type="NCBI Taxonomy" id="2699738"/>
    <lineage>
        <taxon>Viruses</taxon>
        <taxon>Duplodnaviria</taxon>
        <taxon>Heunggongvirae</taxon>
        <taxon>Uroviricota</taxon>
        <taxon>Caudoviricetes</taxon>
        <taxon>Grimontviridae</taxon>
        <taxon>Privateervirus</taxon>
        <taxon>Privateervirus pv009</taxon>
    </lineage>
</organism>
<dbReference type="KEGG" id="vg:55603564"/>
<dbReference type="EMBL" id="LC519601">
    <property type="protein sequence ID" value="BBU72776.1"/>
    <property type="molecule type" value="Genomic_DNA"/>
</dbReference>
<accession>A0A679FE24</accession>
<name>A0A679FE24_9CAUD</name>